<dbReference type="RefSeq" id="WP_147051828.1">
    <property type="nucleotide sequence ID" value="NZ_CP042437.1"/>
</dbReference>
<proteinExistence type="predicted"/>
<gene>
    <name evidence="1" type="ORF">FSB76_01420</name>
</gene>
<protein>
    <submittedName>
        <fullName evidence="1">Uncharacterized protein</fullName>
    </submittedName>
</protein>
<evidence type="ECO:0000313" key="1">
    <source>
        <dbReference type="EMBL" id="QEC74669.1"/>
    </source>
</evidence>
<evidence type="ECO:0000313" key="2">
    <source>
        <dbReference type="Proteomes" id="UP000321362"/>
    </source>
</evidence>
<dbReference type="Proteomes" id="UP000321362">
    <property type="component" value="Chromosome"/>
</dbReference>
<dbReference type="AlphaFoldDB" id="A0A5B8VTA1"/>
<accession>A0A5B8VTA1</accession>
<keyword evidence="2" id="KW-1185">Reference proteome</keyword>
<dbReference type="OrthoDB" id="772381at2"/>
<organism evidence="1 2">
    <name type="scientific">Mucilaginibacter ginsenosidivorax</name>
    <dbReference type="NCBI Taxonomy" id="862126"/>
    <lineage>
        <taxon>Bacteria</taxon>
        <taxon>Pseudomonadati</taxon>
        <taxon>Bacteroidota</taxon>
        <taxon>Sphingobacteriia</taxon>
        <taxon>Sphingobacteriales</taxon>
        <taxon>Sphingobacteriaceae</taxon>
        <taxon>Mucilaginibacter</taxon>
    </lineage>
</organism>
<dbReference type="EMBL" id="CP042437">
    <property type="protein sequence ID" value="QEC74669.1"/>
    <property type="molecule type" value="Genomic_DNA"/>
</dbReference>
<sequence>MDATIINLTEFKVQTPDQKLKTFFSLYNAEAVKEGLFEAFRWYSLNKDTSIKHPEAQERELIALFDQLIFLAEAIEDLRIDGKAGVCFICGRTGKEPLSRP</sequence>
<name>A0A5B8VTA1_9SPHI</name>
<dbReference type="KEGG" id="mgk:FSB76_01420"/>
<reference evidence="1 2" key="1">
    <citation type="journal article" date="2013" name="J. Microbiol.">
        <title>Mucilaginibacter ginsenosidivorax sp. nov., with ginsenoside converting activity isolated from sediment.</title>
        <authorList>
            <person name="Kim J.K."/>
            <person name="Choi T.E."/>
            <person name="Liu Q.M."/>
            <person name="Park H.Y."/>
            <person name="Yi T.H."/>
            <person name="Yoon M.H."/>
            <person name="Kim S.C."/>
            <person name="Im W.T."/>
        </authorList>
    </citation>
    <scope>NUCLEOTIDE SEQUENCE [LARGE SCALE GENOMIC DNA]</scope>
    <source>
        <strain evidence="1 2">KHI28</strain>
    </source>
</reference>